<dbReference type="AlphaFoldDB" id="A0A6N9U6M3"/>
<dbReference type="Proteomes" id="UP000471293">
    <property type="component" value="Unassembled WGS sequence"/>
</dbReference>
<gene>
    <name evidence="1" type="ORF">G3I29_29335</name>
</gene>
<dbReference type="RefSeq" id="WP_164348924.1">
    <property type="nucleotide sequence ID" value="NZ_JAAGLQ010000619.1"/>
</dbReference>
<reference evidence="1 2" key="1">
    <citation type="submission" date="2020-01" db="EMBL/GenBank/DDBJ databases">
        <title>Insect and environment-associated Actinomycetes.</title>
        <authorList>
            <person name="Currrie C."/>
            <person name="Chevrette M."/>
            <person name="Carlson C."/>
            <person name="Stubbendieck R."/>
            <person name="Wendt-Pienkowski E."/>
        </authorList>
    </citation>
    <scope>NUCLEOTIDE SEQUENCE [LARGE SCALE GENOMIC DNA]</scope>
    <source>
        <strain evidence="1 2">SID11342</strain>
    </source>
</reference>
<organism evidence="1 2">
    <name type="scientific">Streptomyces halstedii</name>
    <dbReference type="NCBI Taxonomy" id="1944"/>
    <lineage>
        <taxon>Bacteria</taxon>
        <taxon>Bacillati</taxon>
        <taxon>Actinomycetota</taxon>
        <taxon>Actinomycetes</taxon>
        <taxon>Kitasatosporales</taxon>
        <taxon>Streptomycetaceae</taxon>
        <taxon>Streptomyces</taxon>
    </lineage>
</organism>
<protein>
    <submittedName>
        <fullName evidence="1">Uncharacterized protein</fullName>
    </submittedName>
</protein>
<evidence type="ECO:0000313" key="2">
    <source>
        <dbReference type="Proteomes" id="UP000471293"/>
    </source>
</evidence>
<accession>A0A6N9U6M3</accession>
<comment type="caution">
    <text evidence="1">The sequence shown here is derived from an EMBL/GenBank/DDBJ whole genome shotgun (WGS) entry which is preliminary data.</text>
</comment>
<name>A0A6N9U6M3_STRHA</name>
<evidence type="ECO:0000313" key="1">
    <source>
        <dbReference type="EMBL" id="NEA19501.1"/>
    </source>
</evidence>
<dbReference type="EMBL" id="JAAGLQ010000619">
    <property type="protein sequence ID" value="NEA19501.1"/>
    <property type="molecule type" value="Genomic_DNA"/>
</dbReference>
<sequence length="143" mass="16061">MLLHLPRMEGTDLWWWRRHPHWSSAWPSSSMVAALYRSSRTLICGVQSWTMCSSSRCHASCSQFRQHLAQLRQLLLGSFYDAVLLPAVQLRPQPGHRHQSHPQVKIGGKLRPSLLLRLSTTHDRQSGTGVSGDGACLLLLVDG</sequence>
<proteinExistence type="predicted"/>